<keyword evidence="1" id="KW-0802">TPR repeat</keyword>
<dbReference type="SMART" id="SM00028">
    <property type="entry name" value="TPR"/>
    <property type="match status" value="2"/>
</dbReference>
<evidence type="ECO:0000313" key="4">
    <source>
        <dbReference type="Proteomes" id="UP000503096"/>
    </source>
</evidence>
<dbReference type="InterPro" id="IPR011990">
    <property type="entry name" value="TPR-like_helical_dom_sf"/>
</dbReference>
<dbReference type="InterPro" id="IPR019734">
    <property type="entry name" value="TPR_rpt"/>
</dbReference>
<name>A0A6M4H880_9PROT</name>
<reference evidence="3 4" key="1">
    <citation type="submission" date="2020-04" db="EMBL/GenBank/DDBJ databases">
        <title>Usitatibacter rugosus gen. nov., sp. nov. and Usitatibacter palustris sp. nov., novel members of Usitatibacteraceae fam. nov. within the order Nitrosomonadales isolated from soil.</title>
        <authorList>
            <person name="Huber K.J."/>
            <person name="Neumann-Schaal M."/>
            <person name="Geppert A."/>
            <person name="Luckner M."/>
            <person name="Wanner G."/>
            <person name="Overmann J."/>
        </authorList>
    </citation>
    <scope>NUCLEOTIDE SEQUENCE [LARGE SCALE GENOMIC DNA]</scope>
    <source>
        <strain evidence="3 4">Swamp67</strain>
    </source>
</reference>
<feature type="signal peptide" evidence="2">
    <location>
        <begin position="1"/>
        <end position="26"/>
    </location>
</feature>
<dbReference type="EMBL" id="CP053073">
    <property type="protein sequence ID" value="QJR14913.1"/>
    <property type="molecule type" value="Genomic_DNA"/>
</dbReference>
<dbReference type="InParanoid" id="A0A6M4H880"/>
<dbReference type="Proteomes" id="UP000503096">
    <property type="component" value="Chromosome"/>
</dbReference>
<feature type="repeat" description="TPR" evidence="1">
    <location>
        <begin position="95"/>
        <end position="128"/>
    </location>
</feature>
<evidence type="ECO:0000256" key="1">
    <source>
        <dbReference type="PROSITE-ProRule" id="PRU00339"/>
    </source>
</evidence>
<proteinExistence type="predicted"/>
<dbReference type="Pfam" id="PF14559">
    <property type="entry name" value="TPR_19"/>
    <property type="match status" value="1"/>
</dbReference>
<dbReference type="RefSeq" id="WP_171161726.1">
    <property type="nucleotide sequence ID" value="NZ_CP053073.1"/>
</dbReference>
<sequence>MKICAHILRLAGSAVVAGLVSAPAFADPAAIERARKLLVENNPKAAYAELAPLQGTLAGTPEFDYLFGVASLDSGKFEDAIIAFERVLAINPNHAGAQMDLGRAYFGLGSYDLAEAAFVKLREQNPPPQALQAINQYLDAIDKRKRETRPGWIGYVEAALGYDSNLTGVPGDFGAASQQSFNIIVEPTGNSVKRSEPYFEALGYLEYAHPLSRGWSVFGGFGGRGRAYNKETDFNIVAGDVRAGAALNDGPQQWRFSGGYQDYRQEGAAPGEPKPTNDRTTANAVLDYRYALDTKNQLGLGLQYSAVRFPENKIDDFDQIYFSGSWLRSFEGKGTPLLYLTAFITDDKAKNKFDDGVTDKSKNLAGARSYFQYSYTPKLQIFNVLGVVLRKDKDAFARSTTVEKGKDTFFEFGLGLTWQFQEKCAVRTQWSYTQNASNIDIYDFNRNEVSTAVRCDLF</sequence>
<gene>
    <name evidence="3" type="ORF">DSM104440_01728</name>
</gene>
<dbReference type="Gene3D" id="1.25.40.10">
    <property type="entry name" value="Tetratricopeptide repeat domain"/>
    <property type="match status" value="1"/>
</dbReference>
<accession>A0A6M4H880</accession>
<feature type="chain" id="PRO_5026864820" evidence="2">
    <location>
        <begin position="27"/>
        <end position="458"/>
    </location>
</feature>
<feature type="repeat" description="TPR" evidence="1">
    <location>
        <begin position="61"/>
        <end position="94"/>
    </location>
</feature>
<dbReference type="PROSITE" id="PS50005">
    <property type="entry name" value="TPR"/>
    <property type="match status" value="2"/>
</dbReference>
<keyword evidence="2" id="KW-0732">Signal</keyword>
<dbReference type="KEGG" id="upl:DSM104440_01728"/>
<evidence type="ECO:0000256" key="2">
    <source>
        <dbReference type="SAM" id="SignalP"/>
    </source>
</evidence>
<evidence type="ECO:0000313" key="3">
    <source>
        <dbReference type="EMBL" id="QJR14913.1"/>
    </source>
</evidence>
<dbReference type="AlphaFoldDB" id="A0A6M4H880"/>
<protein>
    <submittedName>
        <fullName evidence="3">Uncharacterized protein</fullName>
    </submittedName>
</protein>
<dbReference type="SUPFAM" id="SSF48452">
    <property type="entry name" value="TPR-like"/>
    <property type="match status" value="1"/>
</dbReference>
<organism evidence="3 4">
    <name type="scientific">Usitatibacter palustris</name>
    <dbReference type="NCBI Taxonomy" id="2732487"/>
    <lineage>
        <taxon>Bacteria</taxon>
        <taxon>Pseudomonadati</taxon>
        <taxon>Pseudomonadota</taxon>
        <taxon>Betaproteobacteria</taxon>
        <taxon>Nitrosomonadales</taxon>
        <taxon>Usitatibacteraceae</taxon>
        <taxon>Usitatibacter</taxon>
    </lineage>
</organism>
<keyword evidence="4" id="KW-1185">Reference proteome</keyword>